<dbReference type="InterPro" id="IPR053188">
    <property type="entry name" value="FkbM_Methyltransferase"/>
</dbReference>
<dbReference type="AlphaFoldDB" id="A0AAE3QPC0"/>
<dbReference type="PANTHER" id="PTHR36973">
    <property type="entry name" value="SLL1456 PROTEIN-RELATED"/>
    <property type="match status" value="1"/>
</dbReference>
<dbReference type="Pfam" id="PF05050">
    <property type="entry name" value="Methyltransf_21"/>
    <property type="match status" value="1"/>
</dbReference>
<evidence type="ECO:0000259" key="1">
    <source>
        <dbReference type="Pfam" id="PF05050"/>
    </source>
</evidence>
<proteinExistence type="predicted"/>
<keyword evidence="2" id="KW-0808">Transferase</keyword>
<dbReference type="InterPro" id="IPR006342">
    <property type="entry name" value="FkbM_mtfrase"/>
</dbReference>
<evidence type="ECO:0000313" key="2">
    <source>
        <dbReference type="EMBL" id="MDJ1482406.1"/>
    </source>
</evidence>
<dbReference type="EMBL" id="JASJOS010000007">
    <property type="protein sequence ID" value="MDJ1482406.1"/>
    <property type="molecule type" value="Genomic_DNA"/>
</dbReference>
<protein>
    <submittedName>
        <fullName evidence="2">FkbM family methyltransferase</fullName>
    </submittedName>
</protein>
<comment type="caution">
    <text evidence="2">The sequence shown here is derived from an EMBL/GenBank/DDBJ whole genome shotgun (WGS) entry which is preliminary data.</text>
</comment>
<organism evidence="2 3">
    <name type="scientific">Xanthocytophaga flava</name>
    <dbReference type="NCBI Taxonomy" id="3048013"/>
    <lineage>
        <taxon>Bacteria</taxon>
        <taxon>Pseudomonadati</taxon>
        <taxon>Bacteroidota</taxon>
        <taxon>Cytophagia</taxon>
        <taxon>Cytophagales</taxon>
        <taxon>Rhodocytophagaceae</taxon>
        <taxon>Xanthocytophaga</taxon>
    </lineage>
</organism>
<accession>A0AAE3QPC0</accession>
<reference evidence="2" key="1">
    <citation type="submission" date="2023-05" db="EMBL/GenBank/DDBJ databases">
        <authorList>
            <person name="Zhang X."/>
        </authorList>
    </citation>
    <scope>NUCLEOTIDE SEQUENCE</scope>
    <source>
        <strain evidence="2">YF14B1</strain>
    </source>
</reference>
<dbReference type="RefSeq" id="WP_313981486.1">
    <property type="nucleotide sequence ID" value="NZ_JASJOS010000007.1"/>
</dbReference>
<dbReference type="GO" id="GO:0032259">
    <property type="term" value="P:methylation"/>
    <property type="evidence" value="ECO:0007669"/>
    <property type="project" value="UniProtKB-KW"/>
</dbReference>
<dbReference type="Gene3D" id="3.40.50.150">
    <property type="entry name" value="Vaccinia Virus protein VP39"/>
    <property type="match status" value="1"/>
</dbReference>
<keyword evidence="2" id="KW-0489">Methyltransferase</keyword>
<name>A0AAE3QPC0_9BACT</name>
<dbReference type="InterPro" id="IPR029063">
    <property type="entry name" value="SAM-dependent_MTases_sf"/>
</dbReference>
<dbReference type="Proteomes" id="UP001241110">
    <property type="component" value="Unassembled WGS sequence"/>
</dbReference>
<dbReference type="PANTHER" id="PTHR36973:SF4">
    <property type="entry name" value="NODULATION PROTEIN"/>
    <property type="match status" value="1"/>
</dbReference>
<feature type="domain" description="Methyltransferase FkbM" evidence="1">
    <location>
        <begin position="71"/>
        <end position="227"/>
    </location>
</feature>
<dbReference type="NCBIfam" id="TIGR01444">
    <property type="entry name" value="fkbM_fam"/>
    <property type="match status" value="1"/>
</dbReference>
<dbReference type="SUPFAM" id="SSF53335">
    <property type="entry name" value="S-adenosyl-L-methionine-dependent methyltransferases"/>
    <property type="match status" value="1"/>
</dbReference>
<sequence>MKRILVILIDLILNPIYGKKQFQSLFGLLYSISIKGFNLRDRTIEDNGEIRIIRTLHKYYRKKQIKPLILDVGANEGQYAQYLVQNFGEQMDLKCFEPLPKTFQILSRKLGSHPHISFYPFGLGDTPGSLTFFTSSQDSTLNSLYSKRDDVINKYDGQTEIEIKCLSEFCLTENISHIHFMKIDVEGNELAVLKGGKKLLESQQIDFIQFEFGSRNIDSRTYFEDFFNLLGVNYSLFRIMRNGLYPLTNYNYDYEIFAIGNYLAISRRINLDVFLKS</sequence>
<evidence type="ECO:0000313" key="3">
    <source>
        <dbReference type="Proteomes" id="UP001241110"/>
    </source>
</evidence>
<dbReference type="GO" id="GO:0008171">
    <property type="term" value="F:O-methyltransferase activity"/>
    <property type="evidence" value="ECO:0007669"/>
    <property type="project" value="TreeGrafter"/>
</dbReference>
<gene>
    <name evidence="2" type="ORF">QNI16_18010</name>
</gene>